<keyword evidence="6" id="KW-1015">Disulfide bond</keyword>
<evidence type="ECO:0000259" key="9">
    <source>
        <dbReference type="Pfam" id="PF02782"/>
    </source>
</evidence>
<keyword evidence="7" id="KW-0684">Rhamnose metabolism</keyword>
<proteinExistence type="inferred from homology"/>
<dbReference type="InterPro" id="IPR018484">
    <property type="entry name" value="FGGY_N"/>
</dbReference>
<reference evidence="10 11" key="1">
    <citation type="submission" date="2019-02" db="EMBL/GenBank/DDBJ databases">
        <title>Deep-cultivation of Planctomycetes and their phenomic and genomic characterization uncovers novel biology.</title>
        <authorList>
            <person name="Wiegand S."/>
            <person name="Jogler M."/>
            <person name="Boedeker C."/>
            <person name="Pinto D."/>
            <person name="Vollmers J."/>
            <person name="Rivas-Marin E."/>
            <person name="Kohn T."/>
            <person name="Peeters S.H."/>
            <person name="Heuer A."/>
            <person name="Rast P."/>
            <person name="Oberbeckmann S."/>
            <person name="Bunk B."/>
            <person name="Jeske O."/>
            <person name="Meyerdierks A."/>
            <person name="Storesund J.E."/>
            <person name="Kallscheuer N."/>
            <person name="Luecker S."/>
            <person name="Lage O.M."/>
            <person name="Pohl T."/>
            <person name="Merkel B.J."/>
            <person name="Hornburger P."/>
            <person name="Mueller R.-W."/>
            <person name="Bruemmer F."/>
            <person name="Labrenz M."/>
            <person name="Spormann A.M."/>
            <person name="Op Den Camp H."/>
            <person name="Overmann J."/>
            <person name="Amann R."/>
            <person name="Jetten M.S.M."/>
            <person name="Mascher T."/>
            <person name="Medema M.H."/>
            <person name="Devos D.P."/>
            <person name="Kaster A.-K."/>
            <person name="Ovreas L."/>
            <person name="Rohde M."/>
            <person name="Galperin M.Y."/>
            <person name="Jogler C."/>
        </authorList>
    </citation>
    <scope>NUCLEOTIDE SEQUENCE [LARGE SCALE GENOMIC DNA]</scope>
    <source>
        <strain evidence="10 11">Pla52n</strain>
    </source>
</reference>
<evidence type="ECO:0000256" key="3">
    <source>
        <dbReference type="ARBA" id="ARBA00022741"/>
    </source>
</evidence>
<keyword evidence="4 10" id="KW-0418">Kinase</keyword>
<dbReference type="Gene3D" id="3.30.420.40">
    <property type="match status" value="2"/>
</dbReference>
<name>A0A5C6ATE0_9BACT</name>
<dbReference type="GO" id="GO:0006071">
    <property type="term" value="P:glycerol metabolic process"/>
    <property type="evidence" value="ECO:0007669"/>
    <property type="project" value="TreeGrafter"/>
</dbReference>
<feature type="domain" description="Carbohydrate kinase FGGY C-terminal" evidence="9">
    <location>
        <begin position="281"/>
        <end position="471"/>
    </location>
</feature>
<dbReference type="InterPro" id="IPR018485">
    <property type="entry name" value="FGGY_C"/>
</dbReference>
<dbReference type="EC" id="2.7.1.5" evidence="10"/>
<evidence type="ECO:0000256" key="1">
    <source>
        <dbReference type="ARBA" id="ARBA00009156"/>
    </source>
</evidence>
<keyword evidence="11" id="KW-1185">Reference proteome</keyword>
<dbReference type="InterPro" id="IPR013449">
    <property type="entry name" value="Rhamnulokinase"/>
</dbReference>
<evidence type="ECO:0000313" key="11">
    <source>
        <dbReference type="Proteomes" id="UP000320176"/>
    </source>
</evidence>
<organism evidence="10 11">
    <name type="scientific">Stieleria varia</name>
    <dbReference type="NCBI Taxonomy" id="2528005"/>
    <lineage>
        <taxon>Bacteria</taxon>
        <taxon>Pseudomonadati</taxon>
        <taxon>Planctomycetota</taxon>
        <taxon>Planctomycetia</taxon>
        <taxon>Pirellulales</taxon>
        <taxon>Pirellulaceae</taxon>
        <taxon>Stieleria</taxon>
    </lineage>
</organism>
<protein>
    <submittedName>
        <fullName evidence="10">Rhamnulokinase</fullName>
        <ecNumber evidence="10">2.7.1.5</ecNumber>
    </submittedName>
</protein>
<keyword evidence="2 10" id="KW-0808">Transferase</keyword>
<evidence type="ECO:0000259" key="8">
    <source>
        <dbReference type="Pfam" id="PF00370"/>
    </source>
</evidence>
<dbReference type="Proteomes" id="UP000320176">
    <property type="component" value="Unassembled WGS sequence"/>
</dbReference>
<dbReference type="RefSeq" id="WP_146520963.1">
    <property type="nucleotide sequence ID" value="NZ_CP151726.1"/>
</dbReference>
<dbReference type="AlphaFoldDB" id="A0A5C6ATE0"/>
<dbReference type="Pfam" id="PF00370">
    <property type="entry name" value="FGGY_N"/>
    <property type="match status" value="1"/>
</dbReference>
<dbReference type="GO" id="GO:0008993">
    <property type="term" value="F:rhamnulokinase activity"/>
    <property type="evidence" value="ECO:0007669"/>
    <property type="project" value="UniProtKB-EC"/>
</dbReference>
<keyword evidence="5" id="KW-0067">ATP-binding</keyword>
<dbReference type="GO" id="GO:0019301">
    <property type="term" value="P:rhamnose catabolic process"/>
    <property type="evidence" value="ECO:0007669"/>
    <property type="project" value="InterPro"/>
</dbReference>
<feature type="domain" description="Carbohydrate kinase FGGY N-terminal" evidence="8">
    <location>
        <begin position="25"/>
        <end position="266"/>
    </location>
</feature>
<dbReference type="GO" id="GO:0005524">
    <property type="term" value="F:ATP binding"/>
    <property type="evidence" value="ECO:0007669"/>
    <property type="project" value="UniProtKB-KW"/>
</dbReference>
<evidence type="ECO:0000256" key="7">
    <source>
        <dbReference type="ARBA" id="ARBA00023308"/>
    </source>
</evidence>
<evidence type="ECO:0000256" key="2">
    <source>
        <dbReference type="ARBA" id="ARBA00022679"/>
    </source>
</evidence>
<evidence type="ECO:0000313" key="10">
    <source>
        <dbReference type="EMBL" id="TWU02681.1"/>
    </source>
</evidence>
<accession>A0A5C6ATE0</accession>
<dbReference type="CDD" id="cd07771">
    <property type="entry name" value="ASKHA_NBD_FGGY_RhaB-like"/>
    <property type="match status" value="1"/>
</dbReference>
<dbReference type="OrthoDB" id="9761504at2"/>
<evidence type="ECO:0000256" key="5">
    <source>
        <dbReference type="ARBA" id="ARBA00022840"/>
    </source>
</evidence>
<gene>
    <name evidence="10" type="primary">rhaB</name>
    <name evidence="10" type="ORF">Pla52n_37390</name>
</gene>
<dbReference type="GO" id="GO:0005829">
    <property type="term" value="C:cytosol"/>
    <property type="evidence" value="ECO:0007669"/>
    <property type="project" value="TreeGrafter"/>
</dbReference>
<dbReference type="EMBL" id="SJPN01000004">
    <property type="protein sequence ID" value="TWU02681.1"/>
    <property type="molecule type" value="Genomic_DNA"/>
</dbReference>
<keyword evidence="3" id="KW-0547">Nucleotide-binding</keyword>
<evidence type="ECO:0000256" key="6">
    <source>
        <dbReference type="ARBA" id="ARBA00023157"/>
    </source>
</evidence>
<dbReference type="PANTHER" id="PTHR10196">
    <property type="entry name" value="SUGAR KINASE"/>
    <property type="match status" value="1"/>
</dbReference>
<evidence type="ECO:0000256" key="4">
    <source>
        <dbReference type="ARBA" id="ARBA00022777"/>
    </source>
</evidence>
<comment type="similarity">
    <text evidence="1">Belongs to the FGGY kinase family.</text>
</comment>
<dbReference type="SUPFAM" id="SSF53067">
    <property type="entry name" value="Actin-like ATPase domain"/>
    <property type="match status" value="2"/>
</dbReference>
<dbReference type="InterPro" id="IPR043129">
    <property type="entry name" value="ATPase_NBD"/>
</dbReference>
<dbReference type="GO" id="GO:0004370">
    <property type="term" value="F:glycerol kinase activity"/>
    <property type="evidence" value="ECO:0007669"/>
    <property type="project" value="TreeGrafter"/>
</dbReference>
<dbReference type="PANTHER" id="PTHR10196:SF93">
    <property type="entry name" value="L-RHAMNULOKINASE"/>
    <property type="match status" value="1"/>
</dbReference>
<dbReference type="Pfam" id="PF02782">
    <property type="entry name" value="FGGY_C"/>
    <property type="match status" value="1"/>
</dbReference>
<sequence length="516" mass="56554">MTQPSDSPGPSKETVLPKAGSDTNVYLAVDLGASSGRVIGAQVVAGKLELTEVHRFANEPVHIQDSYQWDVHGLWREILTGLRMAGQQFTGIASVGVDTWGVDYVLLNRQDQFAGPVRHYRDERKNGIMERVFQTCPRDEIFAATGLQFMEINSLFQLCSAVECGDPALEIAESFLMMGDFFHWLLTGVKSLEATNASTTQMLDPRDQTWSVGLMQRCNIPQKLFCEVTVPGTKLGMIQPSVVAETGLADVPVYVPATHDTGSAVVAVPAGEFAPQRPDWCYISSGTWSLMGCELAEPKINEMCAEMNFTNEGGVYGSTRLLQNIGGLWLFQQLRRSMQRRAVERDWAEMVSMAESAQPFGILLDPDDSAFAAPTDMLDAMKEFAERTGQAAVDDEAVWYRASLEGLAIRYRVCLADLEKLVGGRIDTIHVVGGGANNEMLCQMTADACNRTVIAGPVEATAIGNVIMQMIGVGEIESVDAGRRLVQESFDVKTYRPQSPANWDTPSAKWCELTGR</sequence>
<comment type="caution">
    <text evidence="10">The sequence shown here is derived from an EMBL/GenBank/DDBJ whole genome shotgun (WGS) entry which is preliminary data.</text>
</comment>